<evidence type="ECO:0000313" key="1">
    <source>
        <dbReference type="EMBL" id="QDV52978.1"/>
    </source>
</evidence>
<dbReference type="AlphaFoldDB" id="A0A518IIQ6"/>
<evidence type="ECO:0000313" key="2">
    <source>
        <dbReference type="Proteomes" id="UP000318313"/>
    </source>
</evidence>
<dbReference type="Proteomes" id="UP000318313">
    <property type="component" value="Chromosome"/>
</dbReference>
<protein>
    <submittedName>
        <fullName evidence="1">Uncharacterized protein</fullName>
    </submittedName>
</protein>
<dbReference type="KEGG" id="gfm:Enr17x_50480"/>
<gene>
    <name evidence="1" type="ORF">Enr17x_50480</name>
</gene>
<keyword evidence="2" id="KW-1185">Reference proteome</keyword>
<sequence>MPVRLIQEQEKNANLRPVSLGDPLDLDVHFESIVSIFQRVFRSNPEIWFKVRYAL</sequence>
<dbReference type="EMBL" id="CP037452">
    <property type="protein sequence ID" value="QDV52978.1"/>
    <property type="molecule type" value="Genomic_DNA"/>
</dbReference>
<name>A0A518IIQ6_9PLAN</name>
<accession>A0A518IIQ6</accession>
<proteinExistence type="predicted"/>
<organism evidence="1 2">
    <name type="scientific">Gimesia fumaroli</name>
    <dbReference type="NCBI Taxonomy" id="2527976"/>
    <lineage>
        <taxon>Bacteria</taxon>
        <taxon>Pseudomonadati</taxon>
        <taxon>Planctomycetota</taxon>
        <taxon>Planctomycetia</taxon>
        <taxon>Planctomycetales</taxon>
        <taxon>Planctomycetaceae</taxon>
        <taxon>Gimesia</taxon>
    </lineage>
</organism>
<reference evidence="1 2" key="1">
    <citation type="submission" date="2019-03" db="EMBL/GenBank/DDBJ databases">
        <title>Deep-cultivation of Planctomycetes and their phenomic and genomic characterization uncovers novel biology.</title>
        <authorList>
            <person name="Wiegand S."/>
            <person name="Jogler M."/>
            <person name="Boedeker C."/>
            <person name="Pinto D."/>
            <person name="Vollmers J."/>
            <person name="Rivas-Marin E."/>
            <person name="Kohn T."/>
            <person name="Peeters S.H."/>
            <person name="Heuer A."/>
            <person name="Rast P."/>
            <person name="Oberbeckmann S."/>
            <person name="Bunk B."/>
            <person name="Jeske O."/>
            <person name="Meyerdierks A."/>
            <person name="Storesund J.E."/>
            <person name="Kallscheuer N."/>
            <person name="Luecker S."/>
            <person name="Lage O.M."/>
            <person name="Pohl T."/>
            <person name="Merkel B.J."/>
            <person name="Hornburger P."/>
            <person name="Mueller R.-W."/>
            <person name="Bruemmer F."/>
            <person name="Labrenz M."/>
            <person name="Spormann A.M."/>
            <person name="Op den Camp H."/>
            <person name="Overmann J."/>
            <person name="Amann R."/>
            <person name="Jetten M.S.M."/>
            <person name="Mascher T."/>
            <person name="Medema M.H."/>
            <person name="Devos D.P."/>
            <person name="Kaster A.-K."/>
            <person name="Ovreas L."/>
            <person name="Rohde M."/>
            <person name="Galperin M.Y."/>
            <person name="Jogler C."/>
        </authorList>
    </citation>
    <scope>NUCLEOTIDE SEQUENCE [LARGE SCALE GENOMIC DNA]</scope>
    <source>
        <strain evidence="1 2">Enr17</strain>
    </source>
</reference>